<organism evidence="1 2">
    <name type="scientific">Dothistroma septosporum (strain NZE10 / CBS 128990)</name>
    <name type="common">Red band needle blight fungus</name>
    <name type="synonym">Mycosphaerella pini</name>
    <dbReference type="NCBI Taxonomy" id="675120"/>
    <lineage>
        <taxon>Eukaryota</taxon>
        <taxon>Fungi</taxon>
        <taxon>Dikarya</taxon>
        <taxon>Ascomycota</taxon>
        <taxon>Pezizomycotina</taxon>
        <taxon>Dothideomycetes</taxon>
        <taxon>Dothideomycetidae</taxon>
        <taxon>Mycosphaerellales</taxon>
        <taxon>Mycosphaerellaceae</taxon>
        <taxon>Dothistroma</taxon>
    </lineage>
</organism>
<dbReference type="HOGENOM" id="CLU_2158302_0_0_1"/>
<proteinExistence type="predicted"/>
<reference evidence="1 2" key="2">
    <citation type="journal article" date="2012" name="PLoS Pathog.">
        <title>Diverse lifestyles and strategies of plant pathogenesis encoded in the genomes of eighteen Dothideomycetes fungi.</title>
        <authorList>
            <person name="Ohm R.A."/>
            <person name="Feau N."/>
            <person name="Henrissat B."/>
            <person name="Schoch C.L."/>
            <person name="Horwitz B.A."/>
            <person name="Barry K.W."/>
            <person name="Condon B.J."/>
            <person name="Copeland A.C."/>
            <person name="Dhillon B."/>
            <person name="Glaser F."/>
            <person name="Hesse C.N."/>
            <person name="Kosti I."/>
            <person name="LaButti K."/>
            <person name="Lindquist E.A."/>
            <person name="Lucas S."/>
            <person name="Salamov A.A."/>
            <person name="Bradshaw R.E."/>
            <person name="Ciuffetti L."/>
            <person name="Hamelin R.C."/>
            <person name="Kema G.H.J."/>
            <person name="Lawrence C."/>
            <person name="Scott J.A."/>
            <person name="Spatafora J.W."/>
            <person name="Turgeon B.G."/>
            <person name="de Wit P.J.G.M."/>
            <person name="Zhong S."/>
            <person name="Goodwin S.B."/>
            <person name="Grigoriev I.V."/>
        </authorList>
    </citation>
    <scope>NUCLEOTIDE SEQUENCE [LARGE SCALE GENOMIC DNA]</scope>
    <source>
        <strain evidence="2">NZE10 / CBS 128990</strain>
    </source>
</reference>
<dbReference type="STRING" id="675120.M2WLK3"/>
<keyword evidence="2" id="KW-1185">Reference proteome</keyword>
<dbReference type="EMBL" id="KB446540">
    <property type="protein sequence ID" value="EME42888.1"/>
    <property type="molecule type" value="Genomic_DNA"/>
</dbReference>
<evidence type="ECO:0000313" key="2">
    <source>
        <dbReference type="Proteomes" id="UP000016933"/>
    </source>
</evidence>
<accession>M2WLK3</accession>
<name>M2WLK3_DOTSN</name>
<protein>
    <submittedName>
        <fullName evidence="1">Uncharacterized protein</fullName>
    </submittedName>
</protein>
<dbReference type="OrthoDB" id="4777915at2759"/>
<dbReference type="AlphaFoldDB" id="M2WLK3"/>
<dbReference type="Proteomes" id="UP000016933">
    <property type="component" value="Unassembled WGS sequence"/>
</dbReference>
<evidence type="ECO:0000313" key="1">
    <source>
        <dbReference type="EMBL" id="EME42888.1"/>
    </source>
</evidence>
<reference evidence="2" key="1">
    <citation type="journal article" date="2012" name="PLoS Genet.">
        <title>The genomes of the fungal plant pathogens Cladosporium fulvum and Dothistroma septosporum reveal adaptation to different hosts and lifestyles but also signatures of common ancestry.</title>
        <authorList>
            <person name="de Wit P.J.G.M."/>
            <person name="van der Burgt A."/>
            <person name="Oekmen B."/>
            <person name="Stergiopoulos I."/>
            <person name="Abd-Elsalam K.A."/>
            <person name="Aerts A.L."/>
            <person name="Bahkali A.H."/>
            <person name="Beenen H.G."/>
            <person name="Chettri P."/>
            <person name="Cox M.P."/>
            <person name="Datema E."/>
            <person name="de Vries R.P."/>
            <person name="Dhillon B."/>
            <person name="Ganley A.R."/>
            <person name="Griffiths S.A."/>
            <person name="Guo Y."/>
            <person name="Hamelin R.C."/>
            <person name="Henrissat B."/>
            <person name="Kabir M.S."/>
            <person name="Jashni M.K."/>
            <person name="Kema G."/>
            <person name="Klaubauf S."/>
            <person name="Lapidus A."/>
            <person name="Levasseur A."/>
            <person name="Lindquist E."/>
            <person name="Mehrabi R."/>
            <person name="Ohm R.A."/>
            <person name="Owen T.J."/>
            <person name="Salamov A."/>
            <person name="Schwelm A."/>
            <person name="Schijlen E."/>
            <person name="Sun H."/>
            <person name="van den Burg H.A."/>
            <person name="van Ham R.C.H.J."/>
            <person name="Zhang S."/>
            <person name="Goodwin S.B."/>
            <person name="Grigoriev I.V."/>
            <person name="Collemare J."/>
            <person name="Bradshaw R.E."/>
        </authorList>
    </citation>
    <scope>NUCLEOTIDE SEQUENCE [LARGE SCALE GENOMIC DNA]</scope>
    <source>
        <strain evidence="2">NZE10 / CBS 128990</strain>
    </source>
</reference>
<sequence>MSRRHISPDTPTSFRHRGLHDGILRNVFLYYDKDSIDSVLLPTGFYDDMWCYAIGPDFEDDSEEYVGEDSGEIHPGYFKVRTQQFVNRFFEARKYHEESLSMERLWWQHKG</sequence>
<gene>
    <name evidence="1" type="ORF">DOTSEDRAFT_72358</name>
</gene>